<accession>A0A0B6YPU3</accession>
<dbReference type="Gene3D" id="2.120.10.30">
    <property type="entry name" value="TolB, C-terminal domain"/>
    <property type="match status" value="1"/>
</dbReference>
<dbReference type="EMBL" id="HACG01011424">
    <property type="protein sequence ID" value="CEK58289.1"/>
    <property type="molecule type" value="Transcribed_RNA"/>
</dbReference>
<proteinExistence type="predicted"/>
<dbReference type="InterPro" id="IPR011042">
    <property type="entry name" value="6-blade_b-propeller_TolB-like"/>
</dbReference>
<evidence type="ECO:0000313" key="1">
    <source>
        <dbReference type="EMBL" id="CEK58289.1"/>
    </source>
</evidence>
<sequence length="90" mass="10358">SGELMFEYGNTDAEEELYQGPDAICVDRKGNVIVFDKKDGRIDILCYEGHLRRCYFPCEHIKFVCVAPDKTLMLVNSVGEMKFFDYILPP</sequence>
<dbReference type="AlphaFoldDB" id="A0A0B6YPU3"/>
<reference evidence="1" key="1">
    <citation type="submission" date="2014-12" db="EMBL/GenBank/DDBJ databases">
        <title>Insight into the proteome of Arion vulgaris.</title>
        <authorList>
            <person name="Aradska J."/>
            <person name="Bulat T."/>
            <person name="Smidak R."/>
            <person name="Sarate P."/>
            <person name="Gangsoo J."/>
            <person name="Sialana F."/>
            <person name="Bilban M."/>
            <person name="Lubec G."/>
        </authorList>
    </citation>
    <scope>NUCLEOTIDE SEQUENCE</scope>
    <source>
        <tissue evidence="1">Skin</tissue>
    </source>
</reference>
<name>A0A0B6YPU3_9EUPU</name>
<protein>
    <submittedName>
        <fullName evidence="1">Uncharacterized protein</fullName>
    </submittedName>
</protein>
<organism evidence="1">
    <name type="scientific">Arion vulgaris</name>
    <dbReference type="NCBI Taxonomy" id="1028688"/>
    <lineage>
        <taxon>Eukaryota</taxon>
        <taxon>Metazoa</taxon>
        <taxon>Spiralia</taxon>
        <taxon>Lophotrochozoa</taxon>
        <taxon>Mollusca</taxon>
        <taxon>Gastropoda</taxon>
        <taxon>Heterobranchia</taxon>
        <taxon>Euthyneura</taxon>
        <taxon>Panpulmonata</taxon>
        <taxon>Eupulmonata</taxon>
        <taxon>Stylommatophora</taxon>
        <taxon>Helicina</taxon>
        <taxon>Arionoidea</taxon>
        <taxon>Arionidae</taxon>
        <taxon>Arion</taxon>
    </lineage>
</organism>
<feature type="non-terminal residue" evidence="1">
    <location>
        <position position="1"/>
    </location>
</feature>
<dbReference type="SUPFAM" id="SSF101898">
    <property type="entry name" value="NHL repeat"/>
    <property type="match status" value="1"/>
</dbReference>
<gene>
    <name evidence="1" type="primary">ORF32600</name>
</gene>